<dbReference type="OrthoDB" id="5649854at2"/>
<evidence type="ECO:0000313" key="1">
    <source>
        <dbReference type="EMBL" id="CDZ76571.1"/>
    </source>
</evidence>
<dbReference type="AlphaFoldDB" id="A0A078KU57"/>
<dbReference type="RefSeq" id="WP_052403124.1">
    <property type="nucleotide sequence ID" value="NZ_CCVW01000001.1"/>
</dbReference>
<dbReference type="Proteomes" id="UP000044071">
    <property type="component" value="Unassembled WGS sequence"/>
</dbReference>
<proteinExistence type="predicted"/>
<keyword evidence="2" id="KW-1185">Reference proteome</keyword>
<organism evidence="1 2">
    <name type="scientific">Legionella massiliensis</name>
    <dbReference type="NCBI Taxonomy" id="1034943"/>
    <lineage>
        <taxon>Bacteria</taxon>
        <taxon>Pseudomonadati</taxon>
        <taxon>Pseudomonadota</taxon>
        <taxon>Gammaproteobacteria</taxon>
        <taxon>Legionellales</taxon>
        <taxon>Legionellaceae</taxon>
        <taxon>Legionella</taxon>
    </lineage>
</organism>
<dbReference type="InterPro" id="IPR040808">
    <property type="entry name" value="DUF5630"/>
</dbReference>
<dbReference type="eggNOG" id="ENOG5030P0S">
    <property type="taxonomic scope" value="Bacteria"/>
</dbReference>
<protein>
    <submittedName>
        <fullName evidence="1">Uncharacterized protein</fullName>
    </submittedName>
</protein>
<evidence type="ECO:0000313" key="2">
    <source>
        <dbReference type="Proteomes" id="UP000044071"/>
    </source>
</evidence>
<name>A0A078KU57_9GAMM</name>
<gene>
    <name evidence="1" type="ORF">BN59_00845</name>
</gene>
<dbReference type="EMBL" id="CCSB01000001">
    <property type="protein sequence ID" value="CDZ76571.1"/>
    <property type="molecule type" value="Genomic_DNA"/>
</dbReference>
<dbReference type="Pfam" id="PF18632">
    <property type="entry name" value="DUF5630"/>
    <property type="match status" value="1"/>
</dbReference>
<sequence>MKTGRSIGQSFTTLKGILEPGMDDLLFSSKINKEVLDAQMLINELVRNNNLDSIVKLAHLNASFEEQCKSAENNKHWEALYAIIGYAISAPQEQAVNFLMHDNTSSFDLLRGAYYFNKSQVVRSELHKESSPNEFLYNELLFLEAAIKYQSIHAIQRYNRYLYQLIDDVNQPAEFKKDCYKKIINNCKSVLELYGSYAYMMLAEAFFKVTQFYLKTDNWFAACATLQAALNATDKAQEYLDQSKYSIHNASLGRGLAESNSFALDNPIKAQEHMQEWFQEQQRSSTKAHSRG</sequence>
<reference evidence="1 2" key="1">
    <citation type="submission" date="2014-06" db="EMBL/GenBank/DDBJ databases">
        <authorList>
            <person name="Urmite Genomes Urmite Genomes"/>
        </authorList>
    </citation>
    <scope>NUCLEOTIDE SEQUENCE [LARGE SCALE GENOMIC DNA]</scope>
</reference>
<accession>A0A078KU57</accession>